<proteinExistence type="inferred from homology"/>
<evidence type="ECO:0000256" key="7">
    <source>
        <dbReference type="ARBA" id="ARBA00022962"/>
    </source>
</evidence>
<evidence type="ECO:0000256" key="8">
    <source>
        <dbReference type="ARBA" id="ARBA00048741"/>
    </source>
</evidence>
<dbReference type="GO" id="GO:0004066">
    <property type="term" value="F:asparagine synthase (glutamine-hydrolyzing) activity"/>
    <property type="evidence" value="ECO:0007669"/>
    <property type="project" value="UniProtKB-EC"/>
</dbReference>
<keyword evidence="5 10" id="KW-0067">ATP-binding</keyword>
<comment type="catalytic activity">
    <reaction evidence="8">
        <text>L-aspartate + L-glutamine + ATP + H2O = L-asparagine + L-glutamate + AMP + diphosphate + H(+)</text>
        <dbReference type="Rhea" id="RHEA:12228"/>
        <dbReference type="ChEBI" id="CHEBI:15377"/>
        <dbReference type="ChEBI" id="CHEBI:15378"/>
        <dbReference type="ChEBI" id="CHEBI:29985"/>
        <dbReference type="ChEBI" id="CHEBI:29991"/>
        <dbReference type="ChEBI" id="CHEBI:30616"/>
        <dbReference type="ChEBI" id="CHEBI:33019"/>
        <dbReference type="ChEBI" id="CHEBI:58048"/>
        <dbReference type="ChEBI" id="CHEBI:58359"/>
        <dbReference type="ChEBI" id="CHEBI:456215"/>
        <dbReference type="EC" id="6.3.5.4"/>
    </reaction>
</comment>
<dbReference type="PANTHER" id="PTHR43284:SF1">
    <property type="entry name" value="ASPARAGINE SYNTHETASE"/>
    <property type="match status" value="1"/>
</dbReference>
<dbReference type="Gene3D" id="3.60.20.10">
    <property type="entry name" value="Glutamine Phosphoribosylpyrophosphate, subunit 1, domain 1"/>
    <property type="match status" value="1"/>
</dbReference>
<dbReference type="CDD" id="cd00712">
    <property type="entry name" value="AsnB"/>
    <property type="match status" value="1"/>
</dbReference>
<dbReference type="PROSITE" id="PS51278">
    <property type="entry name" value="GATASE_TYPE_2"/>
    <property type="match status" value="1"/>
</dbReference>
<sequence>MCGIAGEYCLEAPTDTVYRILQMQKHRGPDTLGLLQFDSIAIGANRLSISGSNFAPSPMMAEHSDIILAYNGEIYGLSIKENQSDTGWLLRYLENNPLSVPDLNGMFSMCWVDVKKKKLAVARDFFGIKPLYIWKSPQRFQFSSEIFPLVRVNELHPVLDELACLEYIGLGTRVGSDTLFSNIERLEPGNILYVEQKKNELHYKLRCPQKHRLYRDTIKKDLLQAIKESVLLCADTNRPLGVFLSSGVDSMAIVYILAEAGIDNLHTFSLILDNDGIENLEQLSLPGLAWRKWKHTPITVTDADVWDLFHRFLDITSQPCFPPSAAYTLLLSKVAAENGVKVVLSGEGSDELFGGYDSYISFLRTDNPDPCNFYLNNSVFRTALNLFTDSGEYYIEMLRRKMSSVYEGKKPLSMQLLALERKLSLQPLLERIDHASMYFSIEVRTPFLHGDVPIIAWNVLGEFDPALGTKPYLRRALRPLLHDWANVPKRPLRISLDSWFQGERLRSAVDYIISDPYLTIVNKKKWEQFVNRLLNHPNTSELMVAIRMYQLLSYLNRIKGDSK</sequence>
<dbReference type="SUPFAM" id="SSF52402">
    <property type="entry name" value="Adenine nucleotide alpha hydrolases-like"/>
    <property type="match status" value="1"/>
</dbReference>
<dbReference type="InterPro" id="IPR033738">
    <property type="entry name" value="AsnB_N"/>
</dbReference>
<keyword evidence="7 9" id="KW-0315">Glutamine amidotransferase</keyword>
<gene>
    <name evidence="13" type="ORF">H2C83_13495</name>
</gene>
<dbReference type="GO" id="GO:0006529">
    <property type="term" value="P:asparagine biosynthetic process"/>
    <property type="evidence" value="ECO:0007669"/>
    <property type="project" value="UniProtKB-KW"/>
</dbReference>
<evidence type="ECO:0000256" key="4">
    <source>
        <dbReference type="ARBA" id="ARBA00022741"/>
    </source>
</evidence>
<reference evidence="13 14" key="1">
    <citation type="submission" date="2020-07" db="EMBL/GenBank/DDBJ databases">
        <title>Thermoactinomyces phylogeny.</title>
        <authorList>
            <person name="Dunlap C."/>
        </authorList>
    </citation>
    <scope>NUCLEOTIDE SEQUENCE [LARGE SCALE GENOMIC DNA]</scope>
    <source>
        <strain evidence="13 14">AMNI-1</strain>
    </source>
</reference>
<dbReference type="InterPro" id="IPR017932">
    <property type="entry name" value="GATase_2_dom"/>
</dbReference>
<evidence type="ECO:0000259" key="12">
    <source>
        <dbReference type="PROSITE" id="PS51278"/>
    </source>
</evidence>
<evidence type="ECO:0000256" key="6">
    <source>
        <dbReference type="ARBA" id="ARBA00022888"/>
    </source>
</evidence>
<dbReference type="InterPro" id="IPR029055">
    <property type="entry name" value="Ntn_hydrolases_N"/>
</dbReference>
<protein>
    <recommendedName>
        <fullName evidence="3">asparagine synthase (glutamine-hydrolyzing)</fullName>
        <ecNumber evidence="3">6.3.5.4</ecNumber>
    </recommendedName>
</protein>
<dbReference type="Proteomes" id="UP000538292">
    <property type="component" value="Unassembled WGS sequence"/>
</dbReference>
<name>A0A7W1XU89_9BACL</name>
<dbReference type="GO" id="GO:0005829">
    <property type="term" value="C:cytosol"/>
    <property type="evidence" value="ECO:0007669"/>
    <property type="project" value="TreeGrafter"/>
</dbReference>
<dbReference type="Pfam" id="PF00733">
    <property type="entry name" value="Asn_synthase"/>
    <property type="match status" value="1"/>
</dbReference>
<evidence type="ECO:0000313" key="13">
    <source>
        <dbReference type="EMBL" id="MBA4603315.1"/>
    </source>
</evidence>
<feature type="active site" description="For GATase activity" evidence="9">
    <location>
        <position position="2"/>
    </location>
</feature>
<dbReference type="RefSeq" id="WP_181741740.1">
    <property type="nucleotide sequence ID" value="NZ_JACEOL010000047.1"/>
</dbReference>
<keyword evidence="6 9" id="KW-0061">Asparagine biosynthesis</keyword>
<dbReference type="InterPro" id="IPR006426">
    <property type="entry name" value="Asn_synth_AEB"/>
</dbReference>
<feature type="site" description="Important for beta-aspartyl-AMP intermediate formation" evidence="11">
    <location>
        <position position="347"/>
    </location>
</feature>
<evidence type="ECO:0000256" key="9">
    <source>
        <dbReference type="PIRSR" id="PIRSR001589-1"/>
    </source>
</evidence>
<dbReference type="EMBL" id="JACEOL010000047">
    <property type="protein sequence ID" value="MBA4603315.1"/>
    <property type="molecule type" value="Genomic_DNA"/>
</dbReference>
<feature type="binding site" evidence="10">
    <location>
        <begin position="345"/>
        <end position="346"/>
    </location>
    <ligand>
        <name>ATP</name>
        <dbReference type="ChEBI" id="CHEBI:30616"/>
    </ligand>
</feature>
<evidence type="ECO:0000256" key="5">
    <source>
        <dbReference type="ARBA" id="ARBA00022840"/>
    </source>
</evidence>
<evidence type="ECO:0000313" key="14">
    <source>
        <dbReference type="Proteomes" id="UP000538292"/>
    </source>
</evidence>
<dbReference type="InterPro" id="IPR014729">
    <property type="entry name" value="Rossmann-like_a/b/a_fold"/>
</dbReference>
<dbReference type="PIRSF" id="PIRSF001589">
    <property type="entry name" value="Asn_synthetase_glu-h"/>
    <property type="match status" value="1"/>
</dbReference>
<dbReference type="PANTHER" id="PTHR43284">
    <property type="entry name" value="ASPARAGINE SYNTHETASE (GLUTAMINE-HYDROLYZING)"/>
    <property type="match status" value="1"/>
</dbReference>
<dbReference type="Gene3D" id="3.40.50.620">
    <property type="entry name" value="HUPs"/>
    <property type="match status" value="1"/>
</dbReference>
<comment type="similarity">
    <text evidence="2">Belongs to the asparagine synthetase family.</text>
</comment>
<comment type="caution">
    <text evidence="13">The sequence shown here is derived from an EMBL/GenBank/DDBJ whole genome shotgun (WGS) entry which is preliminary data.</text>
</comment>
<organism evidence="13 14">
    <name type="scientific">Thermoactinomyces mirandus</name>
    <dbReference type="NCBI Taxonomy" id="2756294"/>
    <lineage>
        <taxon>Bacteria</taxon>
        <taxon>Bacillati</taxon>
        <taxon>Bacillota</taxon>
        <taxon>Bacilli</taxon>
        <taxon>Bacillales</taxon>
        <taxon>Thermoactinomycetaceae</taxon>
        <taxon>Thermoactinomyces</taxon>
    </lineage>
</organism>
<keyword evidence="4 10" id="KW-0547">Nucleotide-binding</keyword>
<dbReference type="CDD" id="cd01991">
    <property type="entry name" value="Asn_synthase_B_C"/>
    <property type="match status" value="1"/>
</dbReference>
<dbReference type="InterPro" id="IPR001962">
    <property type="entry name" value="Asn_synthase"/>
</dbReference>
<dbReference type="InterPro" id="IPR051786">
    <property type="entry name" value="ASN_synthetase/amidase"/>
</dbReference>
<feature type="domain" description="Glutamine amidotransferase type-2" evidence="12">
    <location>
        <begin position="2"/>
        <end position="197"/>
    </location>
</feature>
<evidence type="ECO:0000256" key="2">
    <source>
        <dbReference type="ARBA" id="ARBA00005752"/>
    </source>
</evidence>
<dbReference type="Pfam" id="PF13537">
    <property type="entry name" value="GATase_7"/>
    <property type="match status" value="1"/>
</dbReference>
<keyword evidence="14" id="KW-1185">Reference proteome</keyword>
<dbReference type="AlphaFoldDB" id="A0A7W1XU89"/>
<evidence type="ECO:0000256" key="1">
    <source>
        <dbReference type="ARBA" id="ARBA00005187"/>
    </source>
</evidence>
<dbReference type="EC" id="6.3.5.4" evidence="3"/>
<dbReference type="SUPFAM" id="SSF56235">
    <property type="entry name" value="N-terminal nucleophile aminohydrolases (Ntn hydrolases)"/>
    <property type="match status" value="1"/>
</dbReference>
<evidence type="ECO:0000256" key="3">
    <source>
        <dbReference type="ARBA" id="ARBA00012737"/>
    </source>
</evidence>
<evidence type="ECO:0000256" key="10">
    <source>
        <dbReference type="PIRSR" id="PIRSR001589-2"/>
    </source>
</evidence>
<comment type="pathway">
    <text evidence="1">Amino-acid biosynthesis; L-asparagine biosynthesis; L-asparagine from L-aspartate (L-Gln route): step 1/1.</text>
</comment>
<keyword evidence="9" id="KW-0028">Amino-acid biosynthesis</keyword>
<accession>A0A7W1XU89</accession>
<feature type="binding site" evidence="10">
    <location>
        <position position="85"/>
    </location>
    <ligand>
        <name>L-glutamine</name>
        <dbReference type="ChEBI" id="CHEBI:58359"/>
    </ligand>
</feature>
<dbReference type="GO" id="GO:0005524">
    <property type="term" value="F:ATP binding"/>
    <property type="evidence" value="ECO:0007669"/>
    <property type="project" value="UniProtKB-KW"/>
</dbReference>
<evidence type="ECO:0000256" key="11">
    <source>
        <dbReference type="PIRSR" id="PIRSR001589-3"/>
    </source>
</evidence>